<dbReference type="EMBL" id="CAJJDP010000001">
    <property type="protein sequence ID" value="CAD8131727.1"/>
    <property type="molecule type" value="Genomic_DNA"/>
</dbReference>
<name>A0A8S1RWG4_PAROT</name>
<evidence type="ECO:0000313" key="1">
    <source>
        <dbReference type="EMBL" id="CAD8131727.1"/>
    </source>
</evidence>
<dbReference type="AlphaFoldDB" id="A0A8S1RWG4"/>
<gene>
    <name evidence="1" type="ORF">POCTA_138.1.T0030072</name>
</gene>
<keyword evidence="2" id="KW-1185">Reference proteome</keyword>
<proteinExistence type="predicted"/>
<dbReference type="Proteomes" id="UP000683925">
    <property type="component" value="Unassembled WGS sequence"/>
</dbReference>
<sequence length="207" mass="24350">MMKEINLKVVLQRYNLNLNNKQVELQNFNPISQNAPQLSIPLGLLSRKQKKQKIRKCKKCSELIFTLKPRKKLQKICLQCLELHYDHALYLQADKVQDVNKEKTELQVVIQMFNKSKYALKYSFQPLDSQILEQYNLITIKNLPSPTFTFNNENIKSDISQYQKFEAILVLKRFHENTVCIFCDSQNKIPLDLQQLNYNVNVQNGTL</sequence>
<organism evidence="1 2">
    <name type="scientific">Paramecium octaurelia</name>
    <dbReference type="NCBI Taxonomy" id="43137"/>
    <lineage>
        <taxon>Eukaryota</taxon>
        <taxon>Sar</taxon>
        <taxon>Alveolata</taxon>
        <taxon>Ciliophora</taxon>
        <taxon>Intramacronucleata</taxon>
        <taxon>Oligohymenophorea</taxon>
        <taxon>Peniculida</taxon>
        <taxon>Parameciidae</taxon>
        <taxon>Paramecium</taxon>
    </lineage>
</organism>
<evidence type="ECO:0000313" key="2">
    <source>
        <dbReference type="Proteomes" id="UP000683925"/>
    </source>
</evidence>
<reference evidence="1" key="1">
    <citation type="submission" date="2021-01" db="EMBL/GenBank/DDBJ databases">
        <authorList>
            <consortium name="Genoscope - CEA"/>
            <person name="William W."/>
        </authorList>
    </citation>
    <scope>NUCLEOTIDE SEQUENCE</scope>
</reference>
<protein>
    <submittedName>
        <fullName evidence="1">Uncharacterized protein</fullName>
    </submittedName>
</protein>
<comment type="caution">
    <text evidence="1">The sequence shown here is derived from an EMBL/GenBank/DDBJ whole genome shotgun (WGS) entry which is preliminary data.</text>
</comment>
<accession>A0A8S1RWG4</accession>